<gene>
    <name evidence="3" type="ordered locus">FraEuI1c_3496</name>
</gene>
<dbReference type="Gene3D" id="3.30.450.20">
    <property type="entry name" value="PAS domain"/>
    <property type="match status" value="2"/>
</dbReference>
<dbReference type="CDD" id="cd01948">
    <property type="entry name" value="EAL"/>
    <property type="match status" value="1"/>
</dbReference>
<dbReference type="AlphaFoldDB" id="E3IZ78"/>
<dbReference type="InParanoid" id="E3IZ78"/>
<dbReference type="SUPFAM" id="SSF55785">
    <property type="entry name" value="PYP-like sensor domain (PAS domain)"/>
    <property type="match status" value="1"/>
</dbReference>
<dbReference type="PROSITE" id="PS50883">
    <property type="entry name" value="EAL"/>
    <property type="match status" value="1"/>
</dbReference>
<dbReference type="STRING" id="298654.FraEuI1c_3496"/>
<dbReference type="InterPro" id="IPR029787">
    <property type="entry name" value="Nucleotide_cyclase"/>
</dbReference>
<dbReference type="RefSeq" id="WP_013424623.1">
    <property type="nucleotide sequence ID" value="NC_014666.1"/>
</dbReference>
<dbReference type="InterPro" id="IPR035919">
    <property type="entry name" value="EAL_sf"/>
</dbReference>
<dbReference type="InterPro" id="IPR001633">
    <property type="entry name" value="EAL_dom"/>
</dbReference>
<dbReference type="Pfam" id="PF00990">
    <property type="entry name" value="GGDEF"/>
    <property type="match status" value="1"/>
</dbReference>
<dbReference type="SUPFAM" id="SSF55073">
    <property type="entry name" value="Nucleotide cyclase"/>
    <property type="match status" value="1"/>
</dbReference>
<dbReference type="NCBIfam" id="TIGR00229">
    <property type="entry name" value="sensory_box"/>
    <property type="match status" value="1"/>
</dbReference>
<dbReference type="CDD" id="cd01949">
    <property type="entry name" value="GGDEF"/>
    <property type="match status" value="1"/>
</dbReference>
<dbReference type="Pfam" id="PF13426">
    <property type="entry name" value="PAS_9"/>
    <property type="match status" value="1"/>
</dbReference>
<dbReference type="Gene3D" id="3.30.70.270">
    <property type="match status" value="1"/>
</dbReference>
<accession>E3IZ78</accession>
<dbReference type="SUPFAM" id="SSF141868">
    <property type="entry name" value="EAL domain-like"/>
    <property type="match status" value="1"/>
</dbReference>
<dbReference type="SMART" id="SM00091">
    <property type="entry name" value="PAS"/>
    <property type="match status" value="2"/>
</dbReference>
<keyword evidence="4" id="KW-1185">Reference proteome</keyword>
<feature type="domain" description="EAL" evidence="1">
    <location>
        <begin position="538"/>
        <end position="805"/>
    </location>
</feature>
<dbReference type="PROSITE" id="PS50887">
    <property type="entry name" value="GGDEF"/>
    <property type="match status" value="1"/>
</dbReference>
<evidence type="ECO:0000313" key="4">
    <source>
        <dbReference type="Proteomes" id="UP000002484"/>
    </source>
</evidence>
<evidence type="ECO:0000313" key="3">
    <source>
        <dbReference type="EMBL" id="ADP81505.1"/>
    </source>
</evidence>
<dbReference type="SMART" id="SM00052">
    <property type="entry name" value="EAL"/>
    <property type="match status" value="1"/>
</dbReference>
<dbReference type="EMBL" id="CP002299">
    <property type="protein sequence ID" value="ADP81505.1"/>
    <property type="molecule type" value="Genomic_DNA"/>
</dbReference>
<dbReference type="SMART" id="SM00267">
    <property type="entry name" value="GGDEF"/>
    <property type="match status" value="1"/>
</dbReference>
<evidence type="ECO:0000259" key="1">
    <source>
        <dbReference type="PROSITE" id="PS50883"/>
    </source>
</evidence>
<sequence length="805" mass="85318">MSSGGDEHDREMGFVDLFHQLQIGLTVTRIADGRLRRVNTAACALIGRSEAELVGLDWREMIDPTQVDELNAAFSQQSWRRVGEAGRRVIRFLRPDGTVAHVLASGGIVTIDGDRCFLTQLQDITEYVSTHQQLQLVLDSTPVSVFLLDREGQVVASAGTARESPGNAAGSGLHEALGDEPAVLEMVRSAMGGQRVHSVVPSGRCWYDVHLVPVSAAGRTAVGGVVSDVTERERATAELLDRTARQTALANLAQYALEIGDELALWDLGISALTDQVNADRITVEPCPDGAAGRAGPDAEAGRDADAAPTLVRMPVGHTDEPVATVTVRRAAPGLTSDDVAFIRSVVAILGSAVLRIRMENAARFRSLHDPLTGLPNRVAILDHLRRSLAQGRPDTRRTGVLYIDLDGFKAVNDTLGHHAGDELLQAVAGRLRQLGRPTDLVGRLAGDEFAVLCEGVGGLEDLRAIGERVIHALTPPVRLRRLVSVGASIGIALAGPDLTDAEQVLDAADLAMYAAKRRGPGRCVAYDDTIRETVATHLAGVTELRQAVAAGRLVPLFQPIASSSGTVAAAEAVPCWPQPGGRLLGPEEIEPIAFEAGLSGDLDQWLVDSALRTLDAAPTPPPLGDAGEVDAPAGEHADDACRHLWIRISERGLGESALRDQIISHVRGSGPRHPRGPRLGVLIPDTMWQLDYRNVNTAIGDLAAAGVETRLDFTELGPIRAITKDNIPPGLGGIRLSDRHIHNLDDGDVGIAIIAGIVRFADLLHLAVAAQGVDTPAQLARIRALGCDLAQGAAVGPAALTPPW</sequence>
<dbReference type="Pfam" id="PF00563">
    <property type="entry name" value="EAL"/>
    <property type="match status" value="1"/>
</dbReference>
<dbReference type="eggNOG" id="COG2199">
    <property type="taxonomic scope" value="Bacteria"/>
</dbReference>
<dbReference type="InterPro" id="IPR035965">
    <property type="entry name" value="PAS-like_dom_sf"/>
</dbReference>
<dbReference type="InterPro" id="IPR000014">
    <property type="entry name" value="PAS"/>
</dbReference>
<dbReference type="Proteomes" id="UP000002484">
    <property type="component" value="Chromosome"/>
</dbReference>
<proteinExistence type="predicted"/>
<dbReference type="KEGG" id="fri:FraEuI1c_3496"/>
<organism evidence="3 4">
    <name type="scientific">Pseudofrankia inefficax (strain DSM 45817 / CECT 9037 / DDB 130130 / EuI1c)</name>
    <name type="common">Frankia inefficax</name>
    <dbReference type="NCBI Taxonomy" id="298654"/>
    <lineage>
        <taxon>Bacteria</taxon>
        <taxon>Bacillati</taxon>
        <taxon>Actinomycetota</taxon>
        <taxon>Actinomycetes</taxon>
        <taxon>Frankiales</taxon>
        <taxon>Frankiaceae</taxon>
        <taxon>Pseudofrankia</taxon>
    </lineage>
</organism>
<dbReference type="PANTHER" id="PTHR44757">
    <property type="entry name" value="DIGUANYLATE CYCLASE DGCP"/>
    <property type="match status" value="1"/>
</dbReference>
<dbReference type="PANTHER" id="PTHR44757:SF2">
    <property type="entry name" value="BIOFILM ARCHITECTURE MAINTENANCE PROTEIN MBAA"/>
    <property type="match status" value="1"/>
</dbReference>
<dbReference type="InterPro" id="IPR043128">
    <property type="entry name" value="Rev_trsase/Diguanyl_cyclase"/>
</dbReference>
<dbReference type="NCBIfam" id="TIGR00254">
    <property type="entry name" value="GGDEF"/>
    <property type="match status" value="1"/>
</dbReference>
<feature type="domain" description="GGDEF" evidence="2">
    <location>
        <begin position="397"/>
        <end position="529"/>
    </location>
</feature>
<dbReference type="Gene3D" id="3.20.20.450">
    <property type="entry name" value="EAL domain"/>
    <property type="match status" value="1"/>
</dbReference>
<name>E3IZ78_PSEI1</name>
<dbReference type="CDD" id="cd00130">
    <property type="entry name" value="PAS"/>
    <property type="match status" value="1"/>
</dbReference>
<protein>
    <submittedName>
        <fullName evidence="3">Diguanylate cyclase/phosphodiesterase with PAS/PAC sensor(S)</fullName>
    </submittedName>
</protein>
<reference evidence="3 4" key="1">
    <citation type="submission" date="2010-10" db="EMBL/GenBank/DDBJ databases">
        <title>Complete sequence of Frankia sp. EuI1c.</title>
        <authorList>
            <consortium name="US DOE Joint Genome Institute"/>
            <person name="Lucas S."/>
            <person name="Copeland A."/>
            <person name="Lapidus A."/>
            <person name="Cheng J.-F."/>
            <person name="Bruce D."/>
            <person name="Goodwin L."/>
            <person name="Pitluck S."/>
            <person name="Chertkov O."/>
            <person name="Detter J.C."/>
            <person name="Han C."/>
            <person name="Tapia R."/>
            <person name="Land M."/>
            <person name="Hauser L."/>
            <person name="Jeffries C."/>
            <person name="Kyrpides N."/>
            <person name="Ivanova N."/>
            <person name="Mikhailova N."/>
            <person name="Beauchemin N."/>
            <person name="Sen A."/>
            <person name="Sur S.A."/>
            <person name="Gtari M."/>
            <person name="Wall L."/>
            <person name="Tisa L."/>
            <person name="Woyke T."/>
        </authorList>
    </citation>
    <scope>NUCLEOTIDE SEQUENCE [LARGE SCALE GENOMIC DNA]</scope>
    <source>
        <strain evidence="4">DSM 45817 / CECT 9037 / EuI1c</strain>
    </source>
</reference>
<dbReference type="InterPro" id="IPR013656">
    <property type="entry name" value="PAS_4"/>
</dbReference>
<dbReference type="InterPro" id="IPR052155">
    <property type="entry name" value="Biofilm_reg_signaling"/>
</dbReference>
<dbReference type="HOGENOM" id="CLU_000445_70_20_11"/>
<dbReference type="Pfam" id="PF08448">
    <property type="entry name" value="PAS_4"/>
    <property type="match status" value="1"/>
</dbReference>
<evidence type="ECO:0000259" key="2">
    <source>
        <dbReference type="PROSITE" id="PS50887"/>
    </source>
</evidence>
<dbReference type="InterPro" id="IPR000160">
    <property type="entry name" value="GGDEF_dom"/>
</dbReference>